<dbReference type="EMBL" id="JAJJMB010012717">
    <property type="protein sequence ID" value="KAI3873974.1"/>
    <property type="molecule type" value="Genomic_DNA"/>
</dbReference>
<comment type="caution">
    <text evidence="2">The sequence shown here is derived from an EMBL/GenBank/DDBJ whole genome shotgun (WGS) entry which is preliminary data.</text>
</comment>
<keyword evidence="3" id="KW-1185">Reference proteome</keyword>
<keyword evidence="1" id="KW-0472">Membrane</keyword>
<feature type="transmembrane region" description="Helical" evidence="1">
    <location>
        <begin position="213"/>
        <end position="234"/>
    </location>
</feature>
<feature type="transmembrane region" description="Helical" evidence="1">
    <location>
        <begin position="240"/>
        <end position="264"/>
    </location>
</feature>
<feature type="transmembrane region" description="Helical" evidence="1">
    <location>
        <begin position="334"/>
        <end position="359"/>
    </location>
</feature>
<gene>
    <name evidence="2" type="ORF">MKW98_001623</name>
</gene>
<feature type="transmembrane region" description="Helical" evidence="1">
    <location>
        <begin position="122"/>
        <end position="147"/>
    </location>
</feature>
<evidence type="ECO:0000313" key="3">
    <source>
        <dbReference type="Proteomes" id="UP001202328"/>
    </source>
</evidence>
<protein>
    <submittedName>
        <fullName evidence="2">Uncharacterized protein</fullName>
    </submittedName>
</protein>
<accession>A0AAD4S912</accession>
<name>A0AAD4S912_9MAGN</name>
<dbReference type="Proteomes" id="UP001202328">
    <property type="component" value="Unassembled WGS sequence"/>
</dbReference>
<evidence type="ECO:0000256" key="1">
    <source>
        <dbReference type="SAM" id="Phobius"/>
    </source>
</evidence>
<dbReference type="PANTHER" id="PTHR33133:SF5">
    <property type="entry name" value="OS08G0107100 PROTEIN"/>
    <property type="match status" value="1"/>
</dbReference>
<feature type="non-terminal residue" evidence="2">
    <location>
        <position position="546"/>
    </location>
</feature>
<feature type="transmembrane region" description="Helical" evidence="1">
    <location>
        <begin position="465"/>
        <end position="486"/>
    </location>
</feature>
<evidence type="ECO:0000313" key="2">
    <source>
        <dbReference type="EMBL" id="KAI3873974.1"/>
    </source>
</evidence>
<organism evidence="2 3">
    <name type="scientific">Papaver atlanticum</name>
    <dbReference type="NCBI Taxonomy" id="357466"/>
    <lineage>
        <taxon>Eukaryota</taxon>
        <taxon>Viridiplantae</taxon>
        <taxon>Streptophyta</taxon>
        <taxon>Embryophyta</taxon>
        <taxon>Tracheophyta</taxon>
        <taxon>Spermatophyta</taxon>
        <taxon>Magnoliopsida</taxon>
        <taxon>Ranunculales</taxon>
        <taxon>Papaveraceae</taxon>
        <taxon>Papaveroideae</taxon>
        <taxon>Papaver</taxon>
    </lineage>
</organism>
<keyword evidence="1" id="KW-1133">Transmembrane helix</keyword>
<dbReference type="PANTHER" id="PTHR33133">
    <property type="entry name" value="OS08G0107100 PROTEIN-RELATED"/>
    <property type="match status" value="1"/>
</dbReference>
<feature type="transmembrane region" description="Helical" evidence="1">
    <location>
        <begin position="380"/>
        <end position="409"/>
    </location>
</feature>
<feature type="transmembrane region" description="Helical" evidence="1">
    <location>
        <begin position="498"/>
        <end position="517"/>
    </location>
</feature>
<feature type="transmembrane region" description="Helical" evidence="1">
    <location>
        <begin position="285"/>
        <end position="304"/>
    </location>
</feature>
<reference evidence="2" key="1">
    <citation type="submission" date="2022-04" db="EMBL/GenBank/DDBJ databases">
        <title>A functionally conserved STORR gene fusion in Papaver species that diverged 16.8 million years ago.</title>
        <authorList>
            <person name="Catania T."/>
        </authorList>
    </citation>
    <scope>NUCLEOTIDE SEQUENCE</scope>
    <source>
        <strain evidence="2">S-188037</strain>
    </source>
</reference>
<sequence length="546" mass="62058">MNREPPNKSLGFFDIYKEAYKITISWKKLFSQITLALILPLTILYLSDIHISDFIISKAYPNNVQAKWIVYGITSFVYLILILLLFFFSTSVIALCVSCFYTSKETTLKKVVCVFPKVWGRLLVMFLLLFLILGICAVAYLALIYWIAANFNGPEGEGRDKVLAFVICLSVPFFFGLVYITSVWNIAMVISVLEKSYGTKAMVKSMKLIKGKIWIIFAGITFTYSLLVVAGDILDLVGEVFVGIVCYLLATVLIHFSLVIQTVVHFVCKAYHNEDISNVAAHLDVAYVNLIVLATILPLTILYLSDIQISKFILGNTFQDNKKNKWIAFGITRFVYSILTLIFYLFSTSSVVYSVFCFYTSKDPNLKRVVGIFPKVWGRLLVTFLLLFFILAICTTVYLGLILLFVASFHGRKVLAFIICLTIPYFVVFSYMTAVWNIAMVISVLEKDYGRKALVKSMRLIKGKIWVSSFIFIAVEIIFMGMSIGFYSMVLGRKKMNLVAYFLNLYLVIQAVVYFVCKSYHNEDILNLAVHLEVSHDANFVRGNEE</sequence>
<feature type="transmembrane region" description="Helical" evidence="1">
    <location>
        <begin position="29"/>
        <end position="48"/>
    </location>
</feature>
<feature type="transmembrane region" description="Helical" evidence="1">
    <location>
        <begin position="415"/>
        <end position="445"/>
    </location>
</feature>
<dbReference type="AlphaFoldDB" id="A0AAD4S912"/>
<feature type="transmembrane region" description="Helical" evidence="1">
    <location>
        <begin position="68"/>
        <end position="101"/>
    </location>
</feature>
<feature type="transmembrane region" description="Helical" evidence="1">
    <location>
        <begin position="162"/>
        <end position="193"/>
    </location>
</feature>
<proteinExistence type="predicted"/>
<keyword evidence="1" id="KW-0812">Transmembrane</keyword>